<dbReference type="SMART" id="SM00369">
    <property type="entry name" value="LRR_TYP"/>
    <property type="match status" value="6"/>
</dbReference>
<evidence type="ECO:0000256" key="1">
    <source>
        <dbReference type="ARBA" id="ARBA00022614"/>
    </source>
</evidence>
<dbReference type="OrthoDB" id="41648at2759"/>
<keyword evidence="2" id="KW-0677">Repeat</keyword>
<dbReference type="GeneID" id="7201616"/>
<gene>
    <name evidence="6" type="ORF">PHATRDRAFT_46346</name>
</gene>
<proteinExistence type="predicted"/>
<dbReference type="OMA" id="CECCHRC"/>
<feature type="region of interest" description="Disordered" evidence="4">
    <location>
        <begin position="1"/>
        <end position="20"/>
    </location>
</feature>
<dbReference type="InterPro" id="IPR032675">
    <property type="entry name" value="LRR_dom_sf"/>
</dbReference>
<protein>
    <submittedName>
        <fullName evidence="6">Uncharacterized protein</fullName>
    </submittedName>
</protein>
<evidence type="ECO:0000256" key="4">
    <source>
        <dbReference type="SAM" id="MobiDB-lite"/>
    </source>
</evidence>
<dbReference type="Gene3D" id="3.80.10.10">
    <property type="entry name" value="Ribonuclease Inhibitor"/>
    <property type="match status" value="3"/>
</dbReference>
<dbReference type="FunFam" id="3.80.10.10:FF:000095">
    <property type="entry name" value="LRR receptor-like serine/threonine-protein kinase GSO1"/>
    <property type="match status" value="1"/>
</dbReference>
<organism evidence="6 7">
    <name type="scientific">Phaeodactylum tricornutum (strain CCAP 1055/1)</name>
    <dbReference type="NCBI Taxonomy" id="556484"/>
    <lineage>
        <taxon>Eukaryota</taxon>
        <taxon>Sar</taxon>
        <taxon>Stramenopiles</taxon>
        <taxon>Ochrophyta</taxon>
        <taxon>Bacillariophyta</taxon>
        <taxon>Bacillariophyceae</taxon>
        <taxon>Bacillariophycidae</taxon>
        <taxon>Naviculales</taxon>
        <taxon>Phaeodactylaceae</taxon>
        <taxon>Phaeodactylum</taxon>
    </lineage>
</organism>
<dbReference type="Pfam" id="PF00560">
    <property type="entry name" value="LRR_1"/>
    <property type="match status" value="3"/>
</dbReference>
<dbReference type="InParanoid" id="B7G0W8"/>
<dbReference type="AlphaFoldDB" id="B7G0W8"/>
<dbReference type="PaxDb" id="2850-Phatr46346"/>
<dbReference type="Proteomes" id="UP000000759">
    <property type="component" value="Chromosome 10"/>
</dbReference>
<keyword evidence="1" id="KW-0433">Leucine-rich repeat</keyword>
<dbReference type="FunFam" id="3.80.10.10:FF:000041">
    <property type="entry name" value="LRR receptor-like serine/threonine-protein kinase ERECTA"/>
    <property type="match status" value="1"/>
</dbReference>
<dbReference type="HOGENOM" id="CLU_386118_0_0_1"/>
<reference evidence="7" key="2">
    <citation type="submission" date="2008-08" db="EMBL/GenBank/DDBJ databases">
        <authorList>
            <consortium name="Diatom Consortium"/>
            <person name="Grigoriev I."/>
            <person name="Grimwood J."/>
            <person name="Kuo A."/>
            <person name="Otillar R.P."/>
            <person name="Salamov A."/>
            <person name="Detter J.C."/>
            <person name="Lindquist E."/>
            <person name="Shapiro H."/>
            <person name="Lucas S."/>
            <person name="Glavina del Rio T."/>
            <person name="Pitluck S."/>
            <person name="Rokhsar D."/>
            <person name="Bowler C."/>
        </authorList>
    </citation>
    <scope>GENOME REANNOTATION</scope>
    <source>
        <strain evidence="7">CCAP 1055/1</strain>
    </source>
</reference>
<dbReference type="KEGG" id="pti:PHATRDRAFT_46346"/>
<feature type="region of interest" description="Disordered" evidence="4">
    <location>
        <begin position="63"/>
        <end position="97"/>
    </location>
</feature>
<evidence type="ECO:0000256" key="5">
    <source>
        <dbReference type="SAM" id="Phobius"/>
    </source>
</evidence>
<keyword evidence="7" id="KW-1185">Reference proteome</keyword>
<dbReference type="PROSITE" id="PS51450">
    <property type="entry name" value="LRR"/>
    <property type="match status" value="1"/>
</dbReference>
<keyword evidence="5" id="KW-0812">Transmembrane</keyword>
<dbReference type="EMBL" id="CM000613">
    <property type="protein sequence ID" value="EEC47397.1"/>
    <property type="molecule type" value="Genomic_DNA"/>
</dbReference>
<keyword evidence="5" id="KW-1133">Transmembrane helix</keyword>
<keyword evidence="3 5" id="KW-0472">Membrane</keyword>
<dbReference type="RefSeq" id="XP_002180745.1">
    <property type="nucleotide sequence ID" value="XM_002180709.1"/>
</dbReference>
<dbReference type="InterPro" id="IPR003591">
    <property type="entry name" value="Leu-rich_rpt_typical-subtyp"/>
</dbReference>
<accession>B7G0W8</accession>
<evidence type="ECO:0000313" key="7">
    <source>
        <dbReference type="Proteomes" id="UP000000759"/>
    </source>
</evidence>
<evidence type="ECO:0000313" key="6">
    <source>
        <dbReference type="EMBL" id="EEC47397.1"/>
    </source>
</evidence>
<dbReference type="SUPFAM" id="SSF52058">
    <property type="entry name" value="L domain-like"/>
    <property type="match status" value="1"/>
</dbReference>
<sequence length="716" mass="80777">MSQDNLYEKSQSHYERKVARQRQLEMMEAAASGTAAEMELDTSSFAEADGSFMRQRNQETARRFLHDEDDSQEQTTPMRGNSTTGHHTLFGQRQSSGPSLNLMDHSAGVYTEQVSGLFSDAVHSVGKFIFKVSGSEIRGNEHDAIAATDGDVFLGDDYKRRSSMRATQCSTILASRVMFFKSLLRDKKRLGLLAMVFLSLFAIVYATNMALQRRPTEKILRENNSFRFNAVLDHIVTESVSHTEVFLNYDSAEYHALRWVAYSDPARLDPMDPLILQRYALAVFYYGSYLAFSEQYGEQKPIQFEGQQFEGVPNPGWTRKDYWMTGKGVCKWYGVLCEGEMVNGVEIADFDKNAPIIALNLTANQLHGTLPMEFKALDSLLVLDFSRNSIGGTIPLQLGRSMIELQYLFLNRNEITGTLPSEMGFMESVRSIRLGNNRLQGSIPSTFNRMYQLRDLGLDNNYITADIPDLEGCQHLIGLYLNNNRLNGRLDTSIGKLTNLFELRVDQNYLQGTIPPEVSNMRRLEHFRANNNLLTGTIPNEIFLKTLRMKEVDLQRNNFEGPLPVSLGGLSHLRLLKLNNNAFQGGIPQAWNRMHGLQILHLMRNKLTGTIPTGIAGLRELRDLSVANNRLAGTIPREIAACEVLTEAYFDYNQFTGTIPAEFGFLKHLETLRVSGNLFHGDVPVQVCALTREHVLTNFMADCKSKVTCECCHRCA</sequence>
<dbReference type="InterPro" id="IPR001611">
    <property type="entry name" value="Leu-rich_rpt"/>
</dbReference>
<feature type="transmembrane region" description="Helical" evidence="5">
    <location>
        <begin position="190"/>
        <end position="211"/>
    </location>
</feature>
<dbReference type="eggNOG" id="ENOG502S529">
    <property type="taxonomic scope" value="Eukaryota"/>
</dbReference>
<dbReference type="PANTHER" id="PTHR48064">
    <property type="entry name" value="OS01G0750400 PROTEIN"/>
    <property type="match status" value="1"/>
</dbReference>
<evidence type="ECO:0000256" key="2">
    <source>
        <dbReference type="ARBA" id="ARBA00022737"/>
    </source>
</evidence>
<evidence type="ECO:0000256" key="3">
    <source>
        <dbReference type="ARBA" id="ARBA00023136"/>
    </source>
</evidence>
<dbReference type="PANTHER" id="PTHR48064:SF8">
    <property type="entry name" value="RECEPTOR PROTEIN-TYROSINE KINASE CEPR2-LIKE"/>
    <property type="match status" value="1"/>
</dbReference>
<name>B7G0W8_PHATC</name>
<dbReference type="InterPro" id="IPR053038">
    <property type="entry name" value="RLP_Defense"/>
</dbReference>
<reference evidence="6 7" key="1">
    <citation type="journal article" date="2008" name="Nature">
        <title>The Phaeodactylum genome reveals the evolutionary history of diatom genomes.</title>
        <authorList>
            <person name="Bowler C."/>
            <person name="Allen A.E."/>
            <person name="Badger J.H."/>
            <person name="Grimwood J."/>
            <person name="Jabbari K."/>
            <person name="Kuo A."/>
            <person name="Maheswari U."/>
            <person name="Martens C."/>
            <person name="Maumus F."/>
            <person name="Otillar R.P."/>
            <person name="Rayko E."/>
            <person name="Salamov A."/>
            <person name="Vandepoele K."/>
            <person name="Beszteri B."/>
            <person name="Gruber A."/>
            <person name="Heijde M."/>
            <person name="Katinka M."/>
            <person name="Mock T."/>
            <person name="Valentin K."/>
            <person name="Verret F."/>
            <person name="Berges J.A."/>
            <person name="Brownlee C."/>
            <person name="Cadoret J.P."/>
            <person name="Chiovitti A."/>
            <person name="Choi C.J."/>
            <person name="Coesel S."/>
            <person name="De Martino A."/>
            <person name="Detter J.C."/>
            <person name="Durkin C."/>
            <person name="Falciatore A."/>
            <person name="Fournet J."/>
            <person name="Haruta M."/>
            <person name="Huysman M.J."/>
            <person name="Jenkins B.D."/>
            <person name="Jiroutova K."/>
            <person name="Jorgensen R.E."/>
            <person name="Joubert Y."/>
            <person name="Kaplan A."/>
            <person name="Kroger N."/>
            <person name="Kroth P.G."/>
            <person name="La Roche J."/>
            <person name="Lindquist E."/>
            <person name="Lommer M."/>
            <person name="Martin-Jezequel V."/>
            <person name="Lopez P.J."/>
            <person name="Lucas S."/>
            <person name="Mangogna M."/>
            <person name="McGinnis K."/>
            <person name="Medlin L.K."/>
            <person name="Montsant A."/>
            <person name="Oudot-Le Secq M.P."/>
            <person name="Napoli C."/>
            <person name="Obornik M."/>
            <person name="Parker M.S."/>
            <person name="Petit J.L."/>
            <person name="Porcel B.M."/>
            <person name="Poulsen N."/>
            <person name="Robison M."/>
            <person name="Rychlewski L."/>
            <person name="Rynearson T.A."/>
            <person name="Schmutz J."/>
            <person name="Shapiro H."/>
            <person name="Siaut M."/>
            <person name="Stanley M."/>
            <person name="Sussman M.R."/>
            <person name="Taylor A.R."/>
            <person name="Vardi A."/>
            <person name="von Dassow P."/>
            <person name="Vyverman W."/>
            <person name="Willis A."/>
            <person name="Wyrwicz L.S."/>
            <person name="Rokhsar D.S."/>
            <person name="Weissenbach J."/>
            <person name="Armbrust E.V."/>
            <person name="Green B.R."/>
            <person name="Van de Peer Y."/>
            <person name="Grigoriev I.V."/>
        </authorList>
    </citation>
    <scope>NUCLEOTIDE SEQUENCE [LARGE SCALE GENOMIC DNA]</scope>
    <source>
        <strain evidence="6 7">CCAP 1055/1</strain>
    </source>
</reference>
<feature type="compositionally biased region" description="Polar residues" evidence="4">
    <location>
        <begin position="73"/>
        <end position="97"/>
    </location>
</feature>